<dbReference type="CDD" id="cd00291">
    <property type="entry name" value="SirA_YedF_YeeD"/>
    <property type="match status" value="1"/>
</dbReference>
<name>A0A7W6S469_9PROT</name>
<gene>
    <name evidence="3" type="ORF">GGD88_003571</name>
</gene>
<keyword evidence="4" id="KW-1185">Reference proteome</keyword>
<accession>A0A7W6S469</accession>
<sequence>MTATDPPNADRTADRVLDARDLRCPLPVLRARKVLVGMEAGAVLEVCANDPASVEDFRRFCEQGAADLVAQHAEGDGLYRHWLRRRPA</sequence>
<comment type="caution">
    <text evidence="3">The sequence shown here is derived from an EMBL/GenBank/DDBJ whole genome shotgun (WGS) entry which is preliminary data.</text>
</comment>
<reference evidence="3 4" key="1">
    <citation type="submission" date="2020-08" db="EMBL/GenBank/DDBJ databases">
        <title>Genome sequencing of Purple Non-Sulfur Bacteria from various extreme environments.</title>
        <authorList>
            <person name="Mayer M."/>
        </authorList>
    </citation>
    <scope>NUCLEOTIDE SEQUENCE [LARGE SCALE GENOMIC DNA]</scope>
    <source>
        <strain evidence="3 4">JA135</strain>
    </source>
</reference>
<dbReference type="InterPro" id="IPR036868">
    <property type="entry name" value="TusA-like_sf"/>
</dbReference>
<dbReference type="RefSeq" id="WP_184437927.1">
    <property type="nucleotide sequence ID" value="NZ_JACIGI010000054.1"/>
</dbReference>
<evidence type="ECO:0000313" key="4">
    <source>
        <dbReference type="Proteomes" id="UP000555728"/>
    </source>
</evidence>
<dbReference type="Proteomes" id="UP000555728">
    <property type="component" value="Unassembled WGS sequence"/>
</dbReference>
<dbReference type="PANTHER" id="PTHR33279:SF2">
    <property type="entry name" value="SULFUR CARRIER PROTEIN TUSA"/>
    <property type="match status" value="1"/>
</dbReference>
<dbReference type="SUPFAM" id="SSF64307">
    <property type="entry name" value="SirA-like"/>
    <property type="match status" value="1"/>
</dbReference>
<organism evidence="3 4">
    <name type="scientific">Roseospira goensis</name>
    <dbReference type="NCBI Taxonomy" id="391922"/>
    <lineage>
        <taxon>Bacteria</taxon>
        <taxon>Pseudomonadati</taxon>
        <taxon>Pseudomonadota</taxon>
        <taxon>Alphaproteobacteria</taxon>
        <taxon>Rhodospirillales</taxon>
        <taxon>Rhodospirillaceae</taxon>
        <taxon>Roseospira</taxon>
    </lineage>
</organism>
<dbReference type="GO" id="GO:0016740">
    <property type="term" value="F:transferase activity"/>
    <property type="evidence" value="ECO:0007669"/>
    <property type="project" value="UniProtKB-KW"/>
</dbReference>
<keyword evidence="3" id="KW-0808">Transferase</keyword>
<dbReference type="Gene3D" id="3.30.110.40">
    <property type="entry name" value="TusA-like domain"/>
    <property type="match status" value="1"/>
</dbReference>
<dbReference type="Pfam" id="PF01206">
    <property type="entry name" value="TusA"/>
    <property type="match status" value="1"/>
</dbReference>
<protein>
    <submittedName>
        <fullName evidence="3">tRNA 2-thiouridine synthesizing protein A</fullName>
        <ecNumber evidence="3">2.8.1.-</ecNumber>
    </submittedName>
</protein>
<dbReference type="AlphaFoldDB" id="A0A7W6S469"/>
<dbReference type="EC" id="2.8.1.-" evidence="3"/>
<evidence type="ECO:0000313" key="3">
    <source>
        <dbReference type="EMBL" id="MBB4287814.1"/>
    </source>
</evidence>
<dbReference type="InterPro" id="IPR001455">
    <property type="entry name" value="TusA-like"/>
</dbReference>
<feature type="domain" description="UPF0033" evidence="2">
    <location>
        <begin position="16"/>
        <end position="85"/>
    </location>
</feature>
<evidence type="ECO:0000256" key="1">
    <source>
        <dbReference type="ARBA" id="ARBA00008984"/>
    </source>
</evidence>
<dbReference type="PANTHER" id="PTHR33279">
    <property type="entry name" value="SULFUR CARRIER PROTEIN YEDF-RELATED"/>
    <property type="match status" value="1"/>
</dbReference>
<comment type="similarity">
    <text evidence="1">Belongs to the sulfur carrier protein TusA family.</text>
</comment>
<proteinExistence type="inferred from homology"/>
<evidence type="ECO:0000259" key="2">
    <source>
        <dbReference type="Pfam" id="PF01206"/>
    </source>
</evidence>
<dbReference type="EMBL" id="JACIGI010000054">
    <property type="protein sequence ID" value="MBB4287814.1"/>
    <property type="molecule type" value="Genomic_DNA"/>
</dbReference>